<reference evidence="4" key="1">
    <citation type="submission" date="2019-05" db="EMBL/GenBank/DDBJ databases">
        <title>Complete genome sequencing of Absiella argi strain JCM 30884.</title>
        <authorList>
            <person name="Sakamoto M."/>
            <person name="Murakami T."/>
            <person name="Mori H."/>
        </authorList>
    </citation>
    <scope>NUCLEOTIDE SEQUENCE [LARGE SCALE GENOMIC DNA]</scope>
    <source>
        <strain evidence="4">JCM 30884</strain>
    </source>
</reference>
<evidence type="ECO:0000313" key="3">
    <source>
        <dbReference type="EMBL" id="BBK22854.1"/>
    </source>
</evidence>
<dbReference type="Gene3D" id="1.10.443.10">
    <property type="entry name" value="Intergrase catalytic core"/>
    <property type="match status" value="1"/>
</dbReference>
<keyword evidence="1" id="KW-0238">DNA-binding</keyword>
<dbReference type="InterPro" id="IPR011010">
    <property type="entry name" value="DNA_brk_join_enz"/>
</dbReference>
<dbReference type="RefSeq" id="WP_163052087.1">
    <property type="nucleotide sequence ID" value="NZ_AP019695.1"/>
</dbReference>
<sequence length="440" mass="51354">MAIITKRRKAYSVIYHKVDENGITKQIWETYYDYSSALIRKREIENEGTHIKMNIKPNTTILNFLVQYAAKIGRNQWSSSRYESNMGVINNYISQVVGNKKIKDIKPNFAIKTMNQLEKMPAIGKRNQRKTEYIPNSMLRACYALLKSSFDYLVAEQLIESNPFYEQDSPKSCKRKPYKDWNLEFVQHLFESVDDVRLFIFLHIMFSTGLDIREIGGLSWHDIHISDELIALDQCYLCSDKILDRLNKNTVQIMNSKKIIKQFECAGFTQTNTSLILFYKDVPPKTVHIHKQVALLLRIWKERQKEFMIGKNPYALLITLINGKPCDDRNMTKLYHKACVEANLKKLTLAKFKSFSKKENQNQGISNADYFYTTLEHELSLPKPRVSTAHAVQLHQKKFNSKIQTVLPQQKNEDMNLLLQQIKDNPELKMKLIAKLKAEL</sequence>
<dbReference type="InterPro" id="IPR013762">
    <property type="entry name" value="Integrase-like_cat_sf"/>
</dbReference>
<gene>
    <name evidence="3" type="ORF">Aargi30884_17570</name>
</gene>
<protein>
    <recommendedName>
        <fullName evidence="5">Tyr recombinase domain-containing protein</fullName>
    </recommendedName>
</protein>
<accession>A0A6N4TK45</accession>
<organism evidence="3 4">
    <name type="scientific">Amedibacterium intestinale</name>
    <dbReference type="NCBI Taxonomy" id="2583452"/>
    <lineage>
        <taxon>Bacteria</taxon>
        <taxon>Bacillati</taxon>
        <taxon>Bacillota</taxon>
        <taxon>Erysipelotrichia</taxon>
        <taxon>Erysipelotrichales</taxon>
        <taxon>Erysipelotrichaceae</taxon>
        <taxon>Amedibacterium</taxon>
    </lineage>
</organism>
<dbReference type="GO" id="GO:0003677">
    <property type="term" value="F:DNA binding"/>
    <property type="evidence" value="ECO:0007669"/>
    <property type="project" value="UniProtKB-KW"/>
</dbReference>
<keyword evidence="4" id="KW-1185">Reference proteome</keyword>
<dbReference type="AlphaFoldDB" id="A0A6N4TK45"/>
<evidence type="ECO:0000313" key="4">
    <source>
        <dbReference type="Proteomes" id="UP000464754"/>
    </source>
</evidence>
<keyword evidence="2" id="KW-0233">DNA recombination</keyword>
<dbReference type="SUPFAM" id="SSF56349">
    <property type="entry name" value="DNA breaking-rejoining enzymes"/>
    <property type="match status" value="1"/>
</dbReference>
<dbReference type="Gene3D" id="1.10.150.130">
    <property type="match status" value="1"/>
</dbReference>
<evidence type="ECO:0008006" key="5">
    <source>
        <dbReference type="Google" id="ProtNLM"/>
    </source>
</evidence>
<dbReference type="GO" id="GO:0015074">
    <property type="term" value="P:DNA integration"/>
    <property type="evidence" value="ECO:0007669"/>
    <property type="project" value="InterPro"/>
</dbReference>
<dbReference type="KEGG" id="aarg:Aargi30884_17570"/>
<evidence type="ECO:0000256" key="1">
    <source>
        <dbReference type="ARBA" id="ARBA00023125"/>
    </source>
</evidence>
<name>A0A6N4TK45_9FIRM</name>
<evidence type="ECO:0000256" key="2">
    <source>
        <dbReference type="ARBA" id="ARBA00023172"/>
    </source>
</evidence>
<dbReference type="EMBL" id="AP019695">
    <property type="protein sequence ID" value="BBK22854.1"/>
    <property type="molecule type" value="Genomic_DNA"/>
</dbReference>
<proteinExistence type="predicted"/>
<dbReference type="GO" id="GO:0006310">
    <property type="term" value="P:DNA recombination"/>
    <property type="evidence" value="ECO:0007669"/>
    <property type="project" value="UniProtKB-KW"/>
</dbReference>
<dbReference type="InterPro" id="IPR010998">
    <property type="entry name" value="Integrase_recombinase_N"/>
</dbReference>
<dbReference type="Proteomes" id="UP000464754">
    <property type="component" value="Chromosome"/>
</dbReference>